<dbReference type="EC" id="2.7.7.65" evidence="1"/>
<evidence type="ECO:0000256" key="2">
    <source>
        <dbReference type="ARBA" id="ARBA00034247"/>
    </source>
</evidence>
<name>A0ABP7PN69_9GAMM</name>
<dbReference type="EMBL" id="BAABBO010000011">
    <property type="protein sequence ID" value="GAA3968455.1"/>
    <property type="molecule type" value="Genomic_DNA"/>
</dbReference>
<dbReference type="Gene3D" id="2.60.40.2380">
    <property type="match status" value="1"/>
</dbReference>
<keyword evidence="4" id="KW-0812">Transmembrane</keyword>
<dbReference type="InterPro" id="IPR050469">
    <property type="entry name" value="Diguanylate_Cyclase"/>
</dbReference>
<keyword evidence="5" id="KW-0732">Signal</keyword>
<feature type="chain" id="PRO_5046178520" description="diguanylate cyclase" evidence="5">
    <location>
        <begin position="36"/>
        <end position="642"/>
    </location>
</feature>
<feature type="coiled-coil region" evidence="3">
    <location>
        <begin position="422"/>
        <end position="471"/>
    </location>
</feature>
<evidence type="ECO:0000256" key="4">
    <source>
        <dbReference type="SAM" id="Phobius"/>
    </source>
</evidence>
<feature type="transmembrane region" description="Helical" evidence="4">
    <location>
        <begin position="319"/>
        <end position="341"/>
    </location>
</feature>
<gene>
    <name evidence="7" type="ORF">GCM10022278_27830</name>
</gene>
<keyword evidence="4" id="KW-0472">Membrane</keyword>
<accession>A0ABP7PN69</accession>
<keyword evidence="8" id="KW-1185">Reference proteome</keyword>
<dbReference type="SUPFAM" id="SSF55073">
    <property type="entry name" value="Nucleotide cyclase"/>
    <property type="match status" value="1"/>
</dbReference>
<dbReference type="SMART" id="SM00267">
    <property type="entry name" value="GGDEF"/>
    <property type="match status" value="1"/>
</dbReference>
<dbReference type="Pfam" id="PF07695">
    <property type="entry name" value="7TMR-DISM_7TM"/>
    <property type="match status" value="1"/>
</dbReference>
<dbReference type="PANTHER" id="PTHR45138:SF9">
    <property type="entry name" value="DIGUANYLATE CYCLASE DGCM-RELATED"/>
    <property type="match status" value="1"/>
</dbReference>
<feature type="domain" description="GGDEF" evidence="6">
    <location>
        <begin position="499"/>
        <end position="641"/>
    </location>
</feature>
<comment type="caution">
    <text evidence="7">The sequence shown here is derived from an EMBL/GenBank/DDBJ whole genome shotgun (WGS) entry which is preliminary data.</text>
</comment>
<dbReference type="CDD" id="cd01949">
    <property type="entry name" value="GGDEF"/>
    <property type="match status" value="1"/>
</dbReference>
<organism evidence="7 8">
    <name type="scientific">Allohahella marinimesophila</name>
    <dbReference type="NCBI Taxonomy" id="1054972"/>
    <lineage>
        <taxon>Bacteria</taxon>
        <taxon>Pseudomonadati</taxon>
        <taxon>Pseudomonadota</taxon>
        <taxon>Gammaproteobacteria</taxon>
        <taxon>Oceanospirillales</taxon>
        <taxon>Hahellaceae</taxon>
        <taxon>Allohahella</taxon>
    </lineage>
</organism>
<dbReference type="Pfam" id="PF00990">
    <property type="entry name" value="GGDEF"/>
    <property type="match status" value="1"/>
</dbReference>
<dbReference type="Gene3D" id="3.30.70.270">
    <property type="match status" value="1"/>
</dbReference>
<sequence>MSFPAQLVHIGFKTSRLYVGLLLLVCLSFSSLASAVTPVVDRGQGAFDLSGHVSYFTGASSEFTVNDMSTGNNDVSWQAHQSEGALSLRYQTEPAWVRIALINEQTTAADYVIEVAWPLIPSLDFYLVTDDGVLHQASGQLVEEALQPLAHRNELFPFQLAAGQAGTVYMRVVSDGTILLPLYLWSQAEFFEYDSSINLLLGLFFGAMGVMALYNLSLALLTRDKPYLSYVLYVIALAAFQANVTGVGGLYLWPDWLEFRLMSYGITSGLGFTAATIFTIQFLELRKSPWLYRISVGILFFWVAVVLMTPFFSKALLGALGFPMGLASCVFAWAAAAYLAFKGHRSALYFVIAWSFLIVGASLYIASMAGIVPRTPVTEYAQAIGSLIEVVLLSFALAERINRSNAERVAAQSASLSLASQLARERAEKIEAQEQAIAVQAQATEVLEAKVKERTQALSKLNSELEKASQTDPLTGISNRRHFEAEFARLLKICNRAEQSLTLMFIDADHFKQINDVYGHAAGDECLRQLSACVQQNLCRAGDLFARFGGEEFVVAMPMTSPEVARSLAEKIKLRIAELRVSVAPDLAGKPAQVCRFTVSMGIAGWVPQQDETSDKLLKAADAMLYRAKDSGRNRIDVWSAS</sequence>
<keyword evidence="4" id="KW-1133">Transmembrane helix</keyword>
<dbReference type="InterPro" id="IPR043128">
    <property type="entry name" value="Rev_trsase/Diguanyl_cyclase"/>
</dbReference>
<protein>
    <recommendedName>
        <fullName evidence="1">diguanylate cyclase</fullName>
        <ecNumber evidence="1">2.7.7.65</ecNumber>
    </recommendedName>
</protein>
<feature type="signal peptide" evidence="5">
    <location>
        <begin position="1"/>
        <end position="35"/>
    </location>
</feature>
<feature type="transmembrane region" description="Helical" evidence="4">
    <location>
        <begin position="199"/>
        <end position="218"/>
    </location>
</feature>
<dbReference type="InterPro" id="IPR000160">
    <property type="entry name" value="GGDEF_dom"/>
</dbReference>
<dbReference type="RefSeq" id="WP_344807369.1">
    <property type="nucleotide sequence ID" value="NZ_BAABBO010000011.1"/>
</dbReference>
<dbReference type="InterPro" id="IPR011622">
    <property type="entry name" value="7TMR_DISM_rcpt_extracell_dom2"/>
</dbReference>
<dbReference type="InterPro" id="IPR011623">
    <property type="entry name" value="7TMR_DISM_rcpt_extracell_dom1"/>
</dbReference>
<dbReference type="PROSITE" id="PS50887">
    <property type="entry name" value="GGDEF"/>
    <property type="match status" value="1"/>
</dbReference>
<proteinExistence type="predicted"/>
<evidence type="ECO:0000313" key="7">
    <source>
        <dbReference type="EMBL" id="GAA3968455.1"/>
    </source>
</evidence>
<keyword evidence="3" id="KW-0175">Coiled coil</keyword>
<feature type="transmembrane region" description="Helical" evidence="4">
    <location>
        <begin position="290"/>
        <end position="313"/>
    </location>
</feature>
<evidence type="ECO:0000256" key="3">
    <source>
        <dbReference type="SAM" id="Coils"/>
    </source>
</evidence>
<dbReference type="PANTHER" id="PTHR45138">
    <property type="entry name" value="REGULATORY COMPONENTS OF SENSORY TRANSDUCTION SYSTEM"/>
    <property type="match status" value="1"/>
</dbReference>
<feature type="transmembrane region" description="Helical" evidence="4">
    <location>
        <begin position="264"/>
        <end position="283"/>
    </location>
</feature>
<feature type="transmembrane region" description="Helical" evidence="4">
    <location>
        <begin position="348"/>
        <end position="368"/>
    </location>
</feature>
<dbReference type="Pfam" id="PF07696">
    <property type="entry name" value="7TMR-DISMED2"/>
    <property type="match status" value="1"/>
</dbReference>
<reference evidence="8" key="1">
    <citation type="journal article" date="2019" name="Int. J. Syst. Evol. Microbiol.">
        <title>The Global Catalogue of Microorganisms (GCM) 10K type strain sequencing project: providing services to taxonomists for standard genome sequencing and annotation.</title>
        <authorList>
            <consortium name="The Broad Institute Genomics Platform"/>
            <consortium name="The Broad Institute Genome Sequencing Center for Infectious Disease"/>
            <person name="Wu L."/>
            <person name="Ma J."/>
        </authorList>
    </citation>
    <scope>NUCLEOTIDE SEQUENCE [LARGE SCALE GENOMIC DNA]</scope>
    <source>
        <strain evidence="8">JCM 17555</strain>
    </source>
</reference>
<feature type="transmembrane region" description="Helical" evidence="4">
    <location>
        <begin position="230"/>
        <end position="252"/>
    </location>
</feature>
<evidence type="ECO:0000313" key="8">
    <source>
        <dbReference type="Proteomes" id="UP001501337"/>
    </source>
</evidence>
<dbReference type="NCBIfam" id="TIGR00254">
    <property type="entry name" value="GGDEF"/>
    <property type="match status" value="1"/>
</dbReference>
<dbReference type="InterPro" id="IPR029787">
    <property type="entry name" value="Nucleotide_cyclase"/>
</dbReference>
<evidence type="ECO:0000256" key="5">
    <source>
        <dbReference type="SAM" id="SignalP"/>
    </source>
</evidence>
<comment type="catalytic activity">
    <reaction evidence="2">
        <text>2 GTP = 3',3'-c-di-GMP + 2 diphosphate</text>
        <dbReference type="Rhea" id="RHEA:24898"/>
        <dbReference type="ChEBI" id="CHEBI:33019"/>
        <dbReference type="ChEBI" id="CHEBI:37565"/>
        <dbReference type="ChEBI" id="CHEBI:58805"/>
        <dbReference type="EC" id="2.7.7.65"/>
    </reaction>
</comment>
<evidence type="ECO:0000259" key="6">
    <source>
        <dbReference type="PROSITE" id="PS50887"/>
    </source>
</evidence>
<evidence type="ECO:0000256" key="1">
    <source>
        <dbReference type="ARBA" id="ARBA00012528"/>
    </source>
</evidence>
<dbReference type="Proteomes" id="UP001501337">
    <property type="component" value="Unassembled WGS sequence"/>
</dbReference>